<dbReference type="Gene3D" id="3.30.310.50">
    <property type="entry name" value="Alpha-D-phosphohexomutase, C-terminal domain"/>
    <property type="match status" value="1"/>
</dbReference>
<sequence>MLKQGNLYSVTIKLKPDKNFLNNLFTALSYNETSDKRVKTKIKMLADGINISIKANDFNILLAVNNSIIQSIKMLETVNKYE</sequence>
<name>D2EEZ9_PARA4</name>
<dbReference type="EMBL" id="GG730042">
    <property type="protein sequence ID" value="EEZ93105.1"/>
    <property type="molecule type" value="Genomic_DNA"/>
</dbReference>
<accession>D2EEZ9</accession>
<dbReference type="Proteomes" id="UP000009375">
    <property type="component" value="Unassembled WGS sequence"/>
</dbReference>
<evidence type="ECO:0000313" key="2">
    <source>
        <dbReference type="Proteomes" id="UP000009375"/>
    </source>
</evidence>
<dbReference type="AlphaFoldDB" id="D2EEZ9"/>
<organism evidence="1 2">
    <name type="scientific">Candidatus Parvarchaeum acidiphilum ARMAN-4</name>
    <dbReference type="NCBI Taxonomy" id="662760"/>
    <lineage>
        <taxon>Archaea</taxon>
        <taxon>Candidatus Parvarchaeota</taxon>
        <taxon>Candidatus Parvarchaeum</taxon>
    </lineage>
</organism>
<evidence type="ECO:0008006" key="3">
    <source>
        <dbReference type="Google" id="ProtNLM"/>
    </source>
</evidence>
<reference evidence="1 2" key="1">
    <citation type="journal article" date="2010" name="Proc. Natl. Acad. Sci. U.S.A.">
        <title>Enigmatic, ultrasmall, uncultivated Archaea.</title>
        <authorList>
            <person name="Baker B.J."/>
            <person name="Comolli L.R."/>
            <person name="Dick G.J."/>
            <person name="Hauser L.J."/>
            <person name="Hyatt D."/>
            <person name="Dill B.D."/>
            <person name="Land M.L."/>
            <person name="Verberkmoes N.C."/>
            <person name="Hettich R.L."/>
            <person name="Banfield J.F."/>
        </authorList>
    </citation>
    <scope>NUCLEOTIDE SEQUENCE [LARGE SCALE GENOMIC DNA]</scope>
</reference>
<evidence type="ECO:0000313" key="1">
    <source>
        <dbReference type="EMBL" id="EEZ93105.1"/>
    </source>
</evidence>
<protein>
    <recommendedName>
        <fullName evidence="3">Transcription factor Pcc1</fullName>
    </recommendedName>
</protein>
<proteinExistence type="predicted"/>
<gene>
    <name evidence="1" type="ORF">BJBARM4_0304</name>
</gene>